<dbReference type="GO" id="GO:0050660">
    <property type="term" value="F:flavin adenine dinucleotide binding"/>
    <property type="evidence" value="ECO:0007669"/>
    <property type="project" value="InterPro"/>
</dbReference>
<dbReference type="GO" id="GO:0003743">
    <property type="term" value="F:translation initiation factor activity"/>
    <property type="evidence" value="ECO:0007669"/>
    <property type="project" value="InterPro"/>
</dbReference>
<comment type="function">
    <text evidence="7">Catalyzes the single-oxidation or sequential double oxidation reaction of carbohydrates primarily at carbon-2 and/or carbon-3 with the concomitant reduction of the flavin. The enzyme exhibits a broad sugar substrate specificity, oxidizing different aldopyranoses to the corresponding C-1, C-2, C-3 or C-1,2, C-2,3 and C-3,4 (di)dehydro sugars with substrate-specific regioselectivity. Accepts only a narrow range of electron acceptors such as substituted benzoquinones and complexed metal ions and reacts extremely slowly with O(2) as acceptor. May play a role in the natural recycling of plant matter by oxidizing all major monosaccharides in lignocellulose and by reducing quinone compounds or reactive radical species generated during lignin depolymerization.</text>
</comment>
<comment type="caution">
    <text evidence="18">The sequence shown here is derived from an EMBL/GenBank/DDBJ whole genome shotgun (WGS) entry which is preliminary data.</text>
</comment>
<comment type="cofactor">
    <cofactor evidence="1">
        <name>FAD</name>
        <dbReference type="ChEBI" id="CHEBI:57692"/>
    </cofactor>
</comment>
<keyword evidence="14" id="KW-0274">FAD</keyword>
<dbReference type="Gene3D" id="1.10.246.60">
    <property type="entry name" value="Eukaryotic translation initiation factor 3 like domains"/>
    <property type="match status" value="1"/>
</dbReference>
<gene>
    <name evidence="18" type="ORF">H1R20_g8730</name>
</gene>
<evidence type="ECO:0000256" key="7">
    <source>
        <dbReference type="ARBA" id="ARBA00024699"/>
    </source>
</evidence>
<dbReference type="InterPro" id="IPR000172">
    <property type="entry name" value="GMC_OxRdtase_N"/>
</dbReference>
<dbReference type="InterPro" id="IPR012132">
    <property type="entry name" value="GMC_OxRdtase"/>
</dbReference>
<evidence type="ECO:0000256" key="9">
    <source>
        <dbReference type="ARBA" id="ARBA00033986"/>
    </source>
</evidence>
<evidence type="ECO:0000256" key="14">
    <source>
        <dbReference type="RuleBase" id="RU003968"/>
    </source>
</evidence>
<evidence type="ECO:0000313" key="19">
    <source>
        <dbReference type="Proteomes" id="UP001140091"/>
    </source>
</evidence>
<evidence type="ECO:0000259" key="16">
    <source>
        <dbReference type="PROSITE" id="PS00623"/>
    </source>
</evidence>
<dbReference type="Gene3D" id="3.50.50.60">
    <property type="entry name" value="FAD/NAD(P)-binding domain"/>
    <property type="match status" value="2"/>
</dbReference>
<comment type="subcellular location">
    <subcellularLocation>
        <location evidence="2">Secreted</location>
    </subcellularLocation>
</comment>
<dbReference type="Pfam" id="PF00732">
    <property type="entry name" value="GMC_oxred_N"/>
    <property type="match status" value="1"/>
</dbReference>
<evidence type="ECO:0000313" key="18">
    <source>
        <dbReference type="EMBL" id="KAJ2928356.1"/>
    </source>
</evidence>
<keyword evidence="6" id="KW-0964">Secreted</keyword>
<feature type="compositionally biased region" description="Low complexity" evidence="15">
    <location>
        <begin position="11"/>
        <end position="26"/>
    </location>
</feature>
<dbReference type="Gene3D" id="3.30.560.10">
    <property type="entry name" value="Glucose Oxidase, domain 3"/>
    <property type="match status" value="2"/>
</dbReference>
<evidence type="ECO:0000256" key="15">
    <source>
        <dbReference type="SAM" id="MobiDB-lite"/>
    </source>
</evidence>
<keyword evidence="14" id="KW-0285">Flavoprotein</keyword>
<sequence>MSDWEDSGSEPVAKGKTTAPTKAAPPVKKPAKSKWDGEDEEEEAPVSDWEESSEEESEEERKPVVAPPKKKGTLKAKLAEKEAEKAQKAEAGDEYDSDDVLDPRAKALKDKERELNSDLSNAAELFGAAGLGEDFQKLSSQIFEYIIKRHQSKPLYPSFVEQLARDFAQPLKDVEVRKVASSLTTLANEKQKEQKDKASGKKKKAAKPILGGSKGVGQRLELLPMSERTEFDIIFVGGGAAGCVTAGRLAAANPNLKILILEAGPHSLNVDTHVQSARYVANFLNPNKLSKSFTLHVAQPSEAVANRKIIVSAGRVLGGGSSVNFMVYTRASASDYDTWEVVHENPGWGSKELIPLLKEIETYTLPTSNSTHGKEGPLKISFPDNNVNVGEQFLDVAGSYDKERPVTEDWNNFETGNGYGVWAKYVDDKTGRRSDTAHYFVYNQPESKNLTILAESRAVRVLFKDTRAVGVEYVTANAQSPGQVYASKLVVLSSGTFGSPAILERSGIGGEDILRKNGLIQLVNLPGVGEKYKDHDVVLTHFAASPEAETMSHIFHAASEEALQSDVQEWKESGKGWIAHNGIDAGCKLRPLPEDVQTMGPAFEKRWKEFFESSPEKPVMFAGTLAGEADVAEFRWLYKHLREIARRMPLYRGELPEWHPTFPVGSDAASKAVNTPVGIDAPKLVYTAEDDAAIDEFHRNRVSTAWHSMGTCAMKPRDEGGVVDSRLNVYGTKQLKVADMSICPENVGANTYNTALAIGAKAAVLIAEDLGLNL</sequence>
<dbReference type="InterPro" id="IPR007867">
    <property type="entry name" value="GMC_OxRtase_C"/>
</dbReference>
<comment type="similarity">
    <text evidence="3 14">Belongs to the GMC oxidoreductase family.</text>
</comment>
<protein>
    <recommendedName>
        <fullName evidence="5">pyranose dehydrogenase (acceptor)</fullName>
        <ecNumber evidence="5">1.1.99.29</ecNumber>
    </recommendedName>
    <alternativeName>
        <fullName evidence="8">Eukaryotic translation initiation factor 3 30 kDa subunit</fullName>
    </alternativeName>
</protein>
<dbReference type="OrthoDB" id="269227at2759"/>
<dbReference type="EC" id="1.1.99.29" evidence="5"/>
<comment type="catalytic activity">
    <reaction evidence="10">
        <text>pyranose + acceptor = pyranos-2,3-diulose + reduced acceptor.</text>
        <dbReference type="EC" id="1.1.99.29"/>
    </reaction>
</comment>
<feature type="domain" description="Glucose-methanol-choline oxidoreductase N-terminal" evidence="16">
    <location>
        <begin position="314"/>
        <end position="337"/>
    </location>
</feature>
<feature type="domain" description="Glucose-methanol-choline oxidoreductase N-terminal" evidence="17">
    <location>
        <begin position="495"/>
        <end position="509"/>
    </location>
</feature>
<feature type="region of interest" description="Disordered" evidence="15">
    <location>
        <begin position="187"/>
        <end position="208"/>
    </location>
</feature>
<dbReference type="PROSITE" id="PS00624">
    <property type="entry name" value="GMC_OXRED_2"/>
    <property type="match status" value="1"/>
</dbReference>
<organism evidence="18 19">
    <name type="scientific">Candolleomyces eurysporus</name>
    <dbReference type="NCBI Taxonomy" id="2828524"/>
    <lineage>
        <taxon>Eukaryota</taxon>
        <taxon>Fungi</taxon>
        <taxon>Dikarya</taxon>
        <taxon>Basidiomycota</taxon>
        <taxon>Agaricomycotina</taxon>
        <taxon>Agaricomycetes</taxon>
        <taxon>Agaricomycetidae</taxon>
        <taxon>Agaricales</taxon>
        <taxon>Agaricineae</taxon>
        <taxon>Psathyrellaceae</taxon>
        <taxon>Candolleomyces</taxon>
    </lineage>
</organism>
<dbReference type="InterPro" id="IPR036188">
    <property type="entry name" value="FAD/NAD-bd_sf"/>
</dbReference>
<dbReference type="Proteomes" id="UP001140091">
    <property type="component" value="Unassembled WGS sequence"/>
</dbReference>
<feature type="compositionally biased region" description="Acidic residues" evidence="15">
    <location>
        <begin position="37"/>
        <end position="58"/>
    </location>
</feature>
<dbReference type="GO" id="GO:0033718">
    <property type="term" value="F:pyranose dehydrogenase (acceptor) activity"/>
    <property type="evidence" value="ECO:0007669"/>
    <property type="project" value="UniProtKB-EC"/>
</dbReference>
<evidence type="ECO:0000259" key="17">
    <source>
        <dbReference type="PROSITE" id="PS00624"/>
    </source>
</evidence>
<evidence type="ECO:0000256" key="5">
    <source>
        <dbReference type="ARBA" id="ARBA00013177"/>
    </source>
</evidence>
<comment type="subunit">
    <text evidence="4">Monomer.</text>
</comment>
<comment type="catalytic activity">
    <reaction evidence="11">
        <text>pyranose + acceptor = pyranos-3-ulose + reduced acceptor.</text>
        <dbReference type="EC" id="1.1.99.29"/>
    </reaction>
</comment>
<dbReference type="AlphaFoldDB" id="A0A9W8MF62"/>
<dbReference type="InterPro" id="IPR023194">
    <property type="entry name" value="eIF3-like_dom_sf"/>
</dbReference>
<evidence type="ECO:0000256" key="1">
    <source>
        <dbReference type="ARBA" id="ARBA00001974"/>
    </source>
</evidence>
<dbReference type="SUPFAM" id="SSF51905">
    <property type="entry name" value="FAD/NAD(P)-binding domain"/>
    <property type="match status" value="1"/>
</dbReference>
<dbReference type="EMBL" id="JANBPK010000929">
    <property type="protein sequence ID" value="KAJ2928356.1"/>
    <property type="molecule type" value="Genomic_DNA"/>
</dbReference>
<evidence type="ECO:0000256" key="3">
    <source>
        <dbReference type="ARBA" id="ARBA00010790"/>
    </source>
</evidence>
<feature type="region of interest" description="Disordered" evidence="15">
    <location>
        <begin position="1"/>
        <end position="104"/>
    </location>
</feature>
<feature type="compositionally biased region" description="Basic and acidic residues" evidence="15">
    <location>
        <begin position="189"/>
        <end position="199"/>
    </location>
</feature>
<evidence type="ECO:0000256" key="8">
    <source>
        <dbReference type="ARBA" id="ARBA00029904"/>
    </source>
</evidence>
<feature type="compositionally biased region" description="Basic and acidic residues" evidence="15">
    <location>
        <begin position="77"/>
        <end position="91"/>
    </location>
</feature>
<evidence type="ECO:0000256" key="11">
    <source>
        <dbReference type="ARBA" id="ARBA00034029"/>
    </source>
</evidence>
<dbReference type="InterPro" id="IPR013906">
    <property type="entry name" value="eIF3j"/>
</dbReference>
<evidence type="ECO:0000256" key="12">
    <source>
        <dbReference type="ARBA" id="ARBA00034050"/>
    </source>
</evidence>
<accession>A0A9W8MF62</accession>
<dbReference type="PANTHER" id="PTHR11552">
    <property type="entry name" value="GLUCOSE-METHANOL-CHOLINE GMC OXIDOREDUCTASE"/>
    <property type="match status" value="1"/>
</dbReference>
<keyword evidence="19" id="KW-1185">Reference proteome</keyword>
<name>A0A9W8MF62_9AGAR</name>
<feature type="non-terminal residue" evidence="18">
    <location>
        <position position="774"/>
    </location>
</feature>
<dbReference type="Pfam" id="PF05199">
    <property type="entry name" value="GMC_oxred_C"/>
    <property type="match status" value="1"/>
</dbReference>
<dbReference type="PROSITE" id="PS00623">
    <property type="entry name" value="GMC_OXRED_1"/>
    <property type="match status" value="1"/>
</dbReference>
<dbReference type="SUPFAM" id="SSF54373">
    <property type="entry name" value="FAD-linked reductases, C-terminal domain"/>
    <property type="match status" value="1"/>
</dbReference>
<evidence type="ECO:0000256" key="10">
    <source>
        <dbReference type="ARBA" id="ARBA00034010"/>
    </source>
</evidence>
<dbReference type="GO" id="GO:0005852">
    <property type="term" value="C:eukaryotic translation initiation factor 3 complex"/>
    <property type="evidence" value="ECO:0007669"/>
    <property type="project" value="InterPro"/>
</dbReference>
<reference evidence="18" key="1">
    <citation type="submission" date="2022-06" db="EMBL/GenBank/DDBJ databases">
        <title>Genome Sequence of Candolleomyces eurysporus.</title>
        <authorList>
            <person name="Buettner E."/>
        </authorList>
    </citation>
    <scope>NUCLEOTIDE SEQUENCE</scope>
    <source>
        <strain evidence="18">VTCC 930004</strain>
    </source>
</reference>
<evidence type="ECO:0000256" key="13">
    <source>
        <dbReference type="ARBA" id="ARBA00034059"/>
    </source>
</evidence>
<proteinExistence type="inferred from homology"/>
<evidence type="ECO:0000256" key="2">
    <source>
        <dbReference type="ARBA" id="ARBA00004613"/>
    </source>
</evidence>
<dbReference type="Pfam" id="PF08597">
    <property type="entry name" value="eIF3_subunit"/>
    <property type="match status" value="1"/>
</dbReference>
<comment type="catalytic activity">
    <reaction evidence="9">
        <text>pyranose + acceptor = pyranos-2-ulose + reduced acceptor.</text>
        <dbReference type="EC" id="1.1.99.29"/>
    </reaction>
</comment>
<evidence type="ECO:0000256" key="6">
    <source>
        <dbReference type="ARBA" id="ARBA00022525"/>
    </source>
</evidence>
<comment type="catalytic activity">
    <reaction evidence="12">
        <text>a pyranoside + acceptor = a pyranosid-3-ulose + reduced acceptor.</text>
        <dbReference type="EC" id="1.1.99.29"/>
    </reaction>
</comment>
<evidence type="ECO:0000256" key="4">
    <source>
        <dbReference type="ARBA" id="ARBA00011245"/>
    </source>
</evidence>
<comment type="catalytic activity">
    <reaction evidence="13">
        <text>a pyranoside + acceptor = a pyranosid-3,4-diulose + reduced acceptor.</text>
        <dbReference type="EC" id="1.1.99.29"/>
    </reaction>
</comment>
<dbReference type="PANTHER" id="PTHR11552:SF78">
    <property type="entry name" value="GLUCOSE-METHANOL-CHOLINE OXIDOREDUCTASE N-TERMINAL DOMAIN-CONTAINING PROTEIN"/>
    <property type="match status" value="1"/>
</dbReference>
<dbReference type="GO" id="GO:0005576">
    <property type="term" value="C:extracellular region"/>
    <property type="evidence" value="ECO:0007669"/>
    <property type="project" value="UniProtKB-SubCell"/>
</dbReference>